<evidence type="ECO:0000256" key="3">
    <source>
        <dbReference type="ARBA" id="ARBA00022438"/>
    </source>
</evidence>
<reference evidence="11 12" key="1">
    <citation type="submission" date="2016-10" db="EMBL/GenBank/DDBJ databases">
        <authorList>
            <person name="Varghese N."/>
            <person name="Submissions S."/>
        </authorList>
    </citation>
    <scope>NUCLEOTIDE SEQUENCE [LARGE SCALE GENOMIC DNA]</scope>
    <source>
        <strain evidence="11 12">WCC6</strain>
    </source>
</reference>
<keyword evidence="5 9" id="KW-0479">Metal-binding</keyword>
<dbReference type="GO" id="GO:0008270">
    <property type="term" value="F:zinc ion binding"/>
    <property type="evidence" value="ECO:0007669"/>
    <property type="project" value="InterPro"/>
</dbReference>
<accession>A0A1H2TWK5</accession>
<protein>
    <recommendedName>
        <fullName evidence="10">M18 family aminopeptidase</fullName>
        <ecNumber evidence="10">3.4.11.-</ecNumber>
    </recommendedName>
</protein>
<evidence type="ECO:0000256" key="10">
    <source>
        <dbReference type="RuleBase" id="RU004387"/>
    </source>
</evidence>
<dbReference type="Proteomes" id="UP000182379">
    <property type="component" value="Unassembled WGS sequence"/>
</dbReference>
<comment type="caution">
    <text evidence="11">The sequence shown here is derived from an EMBL/GenBank/DDBJ whole genome shotgun (WGS) entry which is preliminary data.</text>
</comment>
<dbReference type="InterPro" id="IPR001948">
    <property type="entry name" value="Peptidase_M18"/>
</dbReference>
<comment type="similarity">
    <text evidence="2 9">Belongs to the peptidase M18 family.</text>
</comment>
<dbReference type="PANTHER" id="PTHR28570:SF3">
    <property type="entry name" value="ASPARTYL AMINOPEPTIDASE"/>
    <property type="match status" value="1"/>
</dbReference>
<evidence type="ECO:0000256" key="6">
    <source>
        <dbReference type="ARBA" id="ARBA00022801"/>
    </source>
</evidence>
<dbReference type="NCBIfam" id="NF002759">
    <property type="entry name" value="PRK02813.1"/>
    <property type="match status" value="1"/>
</dbReference>
<keyword evidence="3 9" id="KW-0031">Aminopeptidase</keyword>
<evidence type="ECO:0000256" key="1">
    <source>
        <dbReference type="ARBA" id="ARBA00001947"/>
    </source>
</evidence>
<sequence length="426" mass="46288">MNQTTKELLNLIHKSTSPYHTVAASRDLLLANGFAELSLAEDWTLAPDGKYFVTCFDSSLFAFRTGKAGSRGLKIAAAHTDFPCFRLKPAAEVNTQGYGTLNVEGYGGMIVSTWMDRPLSLAGKIVTRTEDPFKPHTHLVDFKRPLLSMSSLAIHMNREVNDGYKWNKQKDVLPLATMLGEDPEDKHFFTNFLAKELQVKPEDILSFELSTYPVEEGCTFGLKDEFISSGRLDNLTSCMGCLKGIINGNGTEGLHVACLFDNEEVGSNTKQGADSLVLNNLLHRIYAKLGLTEEALYQDMANGFMLSVDVAHALHPNYTDKCDITNKPLLGKGVVLKQACSQSYAGDAEAVAIVKGLCAANGIPCQLFVNRSDIKGGSTLGSMASALTPIRTMDIGVALLAMHSARETMGAADQKALEDLITVFFG</sequence>
<dbReference type="GO" id="GO:0006508">
    <property type="term" value="P:proteolysis"/>
    <property type="evidence" value="ECO:0007669"/>
    <property type="project" value="UniProtKB-KW"/>
</dbReference>
<keyword evidence="8 9" id="KW-0482">Metalloprotease</keyword>
<dbReference type="GO" id="GO:0008237">
    <property type="term" value="F:metallopeptidase activity"/>
    <property type="evidence" value="ECO:0007669"/>
    <property type="project" value="UniProtKB-KW"/>
</dbReference>
<dbReference type="AlphaFoldDB" id="A0A1H2TWK5"/>
<organism evidence="11 12">
    <name type="scientific">Acidaminococcus fermentans</name>
    <dbReference type="NCBI Taxonomy" id="905"/>
    <lineage>
        <taxon>Bacteria</taxon>
        <taxon>Bacillati</taxon>
        <taxon>Bacillota</taxon>
        <taxon>Negativicutes</taxon>
        <taxon>Acidaminococcales</taxon>
        <taxon>Acidaminococcaceae</taxon>
        <taxon>Acidaminococcus</taxon>
    </lineage>
</organism>
<dbReference type="SUPFAM" id="SSF101821">
    <property type="entry name" value="Aminopeptidase/glucanase lid domain"/>
    <property type="match status" value="1"/>
</dbReference>
<dbReference type="GO" id="GO:0005737">
    <property type="term" value="C:cytoplasm"/>
    <property type="evidence" value="ECO:0007669"/>
    <property type="project" value="UniProtKB-ARBA"/>
</dbReference>
<evidence type="ECO:0000256" key="2">
    <source>
        <dbReference type="ARBA" id="ARBA00008290"/>
    </source>
</evidence>
<evidence type="ECO:0000256" key="4">
    <source>
        <dbReference type="ARBA" id="ARBA00022670"/>
    </source>
</evidence>
<dbReference type="Gene3D" id="2.30.250.10">
    <property type="entry name" value="Aminopeptidase i, Domain 2"/>
    <property type="match status" value="1"/>
</dbReference>
<dbReference type="SUPFAM" id="SSF53187">
    <property type="entry name" value="Zn-dependent exopeptidases"/>
    <property type="match status" value="1"/>
</dbReference>
<gene>
    <name evidence="11" type="ORF">SAMN05216495_10211</name>
</gene>
<evidence type="ECO:0000313" key="12">
    <source>
        <dbReference type="Proteomes" id="UP000182379"/>
    </source>
</evidence>
<dbReference type="EC" id="3.4.11.-" evidence="10"/>
<keyword evidence="4 9" id="KW-0645">Protease</keyword>
<dbReference type="InterPro" id="IPR023358">
    <property type="entry name" value="Peptidase_M18_dom2"/>
</dbReference>
<evidence type="ECO:0000256" key="9">
    <source>
        <dbReference type="RuleBase" id="RU004386"/>
    </source>
</evidence>
<evidence type="ECO:0000256" key="7">
    <source>
        <dbReference type="ARBA" id="ARBA00022833"/>
    </source>
</evidence>
<dbReference type="Pfam" id="PF02127">
    <property type="entry name" value="Peptidase_M18"/>
    <property type="match status" value="1"/>
</dbReference>
<dbReference type="PANTHER" id="PTHR28570">
    <property type="entry name" value="ASPARTYL AMINOPEPTIDASE"/>
    <property type="match status" value="1"/>
</dbReference>
<dbReference type="EMBL" id="FNOP01000002">
    <property type="protein sequence ID" value="SDW47719.1"/>
    <property type="molecule type" value="Genomic_DNA"/>
</dbReference>
<evidence type="ECO:0000313" key="11">
    <source>
        <dbReference type="EMBL" id="SDW47719.1"/>
    </source>
</evidence>
<dbReference type="CDD" id="cd05658">
    <property type="entry name" value="M18_DAP"/>
    <property type="match status" value="1"/>
</dbReference>
<evidence type="ECO:0000256" key="8">
    <source>
        <dbReference type="ARBA" id="ARBA00023049"/>
    </source>
</evidence>
<dbReference type="PRINTS" id="PR00932">
    <property type="entry name" value="AMINO1PTASE"/>
</dbReference>
<dbReference type="GO" id="GO:0004177">
    <property type="term" value="F:aminopeptidase activity"/>
    <property type="evidence" value="ECO:0007669"/>
    <property type="project" value="UniProtKB-KW"/>
</dbReference>
<dbReference type="Gene3D" id="3.40.630.10">
    <property type="entry name" value="Zn peptidases"/>
    <property type="match status" value="1"/>
</dbReference>
<name>A0A1H2TWK5_ACIFE</name>
<keyword evidence="6 9" id="KW-0378">Hydrolase</keyword>
<keyword evidence="7 9" id="KW-0862">Zinc</keyword>
<proteinExistence type="inferred from homology"/>
<dbReference type="RefSeq" id="WP_074704235.1">
    <property type="nucleotide sequence ID" value="NZ_CAMEFB010000036.1"/>
</dbReference>
<evidence type="ECO:0000256" key="5">
    <source>
        <dbReference type="ARBA" id="ARBA00022723"/>
    </source>
</evidence>
<comment type="cofactor">
    <cofactor evidence="1 10">
        <name>Zn(2+)</name>
        <dbReference type="ChEBI" id="CHEBI:29105"/>
    </cofactor>
</comment>